<dbReference type="PANTHER" id="PTHR30598">
    <property type="entry name" value="NITRATE REDUCTASE PRIVATE CHAPERONE, REDOX ENZYME MATURATION PROTEIN REMP FAMILY"/>
    <property type="match status" value="1"/>
</dbReference>
<dbReference type="FunFam" id="1.20.950.20:FF:000001">
    <property type="entry name" value="Respiratory nitrate reductase subunit gamma"/>
    <property type="match status" value="1"/>
</dbReference>
<dbReference type="SUPFAM" id="SSF103501">
    <property type="entry name" value="Respiratory nitrate reductase 1 gamma chain"/>
    <property type="match status" value="1"/>
</dbReference>
<evidence type="ECO:0000256" key="17">
    <source>
        <dbReference type="ARBA" id="ARBA00061095"/>
    </source>
</evidence>
<dbReference type="InterPro" id="IPR036197">
    <property type="entry name" value="NarG-like_sf"/>
</dbReference>
<dbReference type="GO" id="GO:0042128">
    <property type="term" value="P:nitrate assimilation"/>
    <property type="evidence" value="ECO:0007669"/>
    <property type="project" value="UniProtKB-KW"/>
</dbReference>
<proteinExistence type="inferred from homology"/>
<feature type="transmembrane region" description="Helical" evidence="23">
    <location>
        <begin position="91"/>
        <end position="110"/>
    </location>
</feature>
<comment type="similarity">
    <text evidence="18">In the C-terminal section; belongs to the nitrate reductase gamma subunit family.</text>
</comment>
<sequence length="259" mass="29113">MDRAAIFWDISPYVTLAVLIVGSWWRYRYDKFGWTSRSSQLYESRLLQIASPIFHFGILTVFAGHVMGLVIPPRFTDALHISQEAYHVQAVLLGTIAGTATVIGIGLLIYRRMTSGPVRMATTLSDKVMYVVLALALLVGLYCTLLGTGMGGHAHVYHYRNTVGVWFRGIFDLRPGGENMVGAPLDYQLHAAIGMVLFCLWPFTRLVHAFSAPIGYLFRPYIVYRSREAVRSRDAAGDKKEVKKEDREIVGSAPRRRGW</sequence>
<keyword evidence="12" id="KW-0560">Oxidoreductase</keyword>
<reference evidence="25 26" key="1">
    <citation type="submission" date="2018-05" db="EMBL/GenBank/DDBJ databases">
        <authorList>
            <consortium name="IHU Genomes"/>
        </authorList>
    </citation>
    <scope>NUCLEOTIDE SEQUENCE [LARGE SCALE GENOMIC DNA]</scope>
    <source>
        <strain evidence="25 26">P7336</strain>
    </source>
</reference>
<evidence type="ECO:0000256" key="6">
    <source>
        <dbReference type="ARBA" id="ARBA00022505"/>
    </source>
</evidence>
<comment type="cofactor">
    <cofactor evidence="2">
        <name>heme b</name>
        <dbReference type="ChEBI" id="CHEBI:60344"/>
    </cofactor>
</comment>
<evidence type="ECO:0000256" key="9">
    <source>
        <dbReference type="ARBA" id="ARBA00022723"/>
    </source>
</evidence>
<feature type="binding site" description="axial binding residue" evidence="21">
    <location>
        <position position="208"/>
    </location>
    <ligand>
        <name>heme b</name>
        <dbReference type="ChEBI" id="CHEBI:60344"/>
        <label>1</label>
    </ligand>
    <ligandPart>
        <name>Fe</name>
        <dbReference type="ChEBI" id="CHEBI:18248"/>
    </ligandPart>
</feature>
<dbReference type="AlphaFoldDB" id="A0A1E3TDH8"/>
<evidence type="ECO:0000256" key="4">
    <source>
        <dbReference type="ARBA" id="ARBA00022448"/>
    </source>
</evidence>
<gene>
    <name evidence="25" type="ORF">MSP7336_02311</name>
</gene>
<comment type="cofactor">
    <cofactor evidence="1">
        <name>Mo-bis(molybdopterin guanine dinucleotide)</name>
        <dbReference type="ChEBI" id="CHEBI:60539"/>
    </cofactor>
</comment>
<keyword evidence="26" id="KW-1185">Reference proteome</keyword>
<evidence type="ECO:0000256" key="12">
    <source>
        <dbReference type="ARBA" id="ARBA00023002"/>
    </source>
</evidence>
<evidence type="ECO:0000256" key="7">
    <source>
        <dbReference type="ARBA" id="ARBA00022617"/>
    </source>
</evidence>
<dbReference type="NCBIfam" id="TIGR00351">
    <property type="entry name" value="narI"/>
    <property type="match status" value="1"/>
</dbReference>
<comment type="function">
    <text evidence="16">Does not seem to have nitrate reductase activity.</text>
</comment>
<dbReference type="RefSeq" id="WP_069396970.1">
    <property type="nucleotide sequence ID" value="NZ_JACKUN010000027.1"/>
</dbReference>
<dbReference type="OrthoDB" id="9788113at2"/>
<evidence type="ECO:0000256" key="23">
    <source>
        <dbReference type="SAM" id="Phobius"/>
    </source>
</evidence>
<feature type="binding site" description="axial binding residue" evidence="21">
    <location>
        <position position="65"/>
    </location>
    <ligand>
        <name>heme b</name>
        <dbReference type="ChEBI" id="CHEBI:60344"/>
        <label>1</label>
    </ligand>
    <ligandPart>
        <name>Fe</name>
        <dbReference type="ChEBI" id="CHEBI:18248"/>
    </ligandPart>
</feature>
<dbReference type="GO" id="GO:0046872">
    <property type="term" value="F:metal ion binding"/>
    <property type="evidence" value="ECO:0007669"/>
    <property type="project" value="UniProtKB-KW"/>
</dbReference>
<dbReference type="STRING" id="29313.BHQ16_15555"/>
<evidence type="ECO:0000256" key="16">
    <source>
        <dbReference type="ARBA" id="ARBA00056200"/>
    </source>
</evidence>
<evidence type="ECO:0000256" key="19">
    <source>
        <dbReference type="ARBA" id="ARBA00061480"/>
    </source>
</evidence>
<dbReference type="GO" id="GO:0005886">
    <property type="term" value="C:plasma membrane"/>
    <property type="evidence" value="ECO:0007669"/>
    <property type="project" value="UniProtKB-SubCell"/>
</dbReference>
<keyword evidence="13 21" id="KW-0408">Iron</keyword>
<evidence type="ECO:0000256" key="1">
    <source>
        <dbReference type="ARBA" id="ARBA00001942"/>
    </source>
</evidence>
<dbReference type="Proteomes" id="UP000252015">
    <property type="component" value="Unassembled WGS sequence"/>
</dbReference>
<feature type="transmembrane region" description="Helical" evidence="23">
    <location>
        <begin position="130"/>
        <end position="150"/>
    </location>
</feature>
<comment type="similarity">
    <text evidence="19">In the N-terminal section; belongs to the nitrate reductase alpha subunit family.</text>
</comment>
<evidence type="ECO:0000256" key="10">
    <source>
        <dbReference type="ARBA" id="ARBA00022982"/>
    </source>
</evidence>
<dbReference type="InterPro" id="IPR023234">
    <property type="entry name" value="NarG-like_domain"/>
</dbReference>
<dbReference type="GO" id="GO:0020037">
    <property type="term" value="F:heme binding"/>
    <property type="evidence" value="ECO:0007669"/>
    <property type="project" value="TreeGrafter"/>
</dbReference>
<evidence type="ECO:0000259" key="24">
    <source>
        <dbReference type="Pfam" id="PF02665"/>
    </source>
</evidence>
<feature type="transmembrane region" description="Helical" evidence="23">
    <location>
        <begin position="189"/>
        <end position="218"/>
    </location>
</feature>
<evidence type="ECO:0000256" key="18">
    <source>
        <dbReference type="ARBA" id="ARBA00061196"/>
    </source>
</evidence>
<keyword evidence="15 23" id="KW-0472">Membrane</keyword>
<evidence type="ECO:0000256" key="8">
    <source>
        <dbReference type="ARBA" id="ARBA00022692"/>
    </source>
</evidence>
<keyword evidence="9" id="KW-0479">Metal-binding</keyword>
<evidence type="ECO:0000256" key="13">
    <source>
        <dbReference type="ARBA" id="ARBA00023004"/>
    </source>
</evidence>
<protein>
    <recommendedName>
        <fullName evidence="20">Nitrate reductase-like protein NarX</fullName>
    </recommendedName>
</protein>
<comment type="similarity">
    <text evidence="17">In the central section; belongs to the NarJ/NarW family.</text>
</comment>
<feature type="binding site" description="axial binding residue" evidence="21">
    <location>
        <position position="190"/>
    </location>
    <ligand>
        <name>heme b</name>
        <dbReference type="ChEBI" id="CHEBI:60344"/>
        <label>1</label>
    </ligand>
    <ligandPart>
        <name>Fe</name>
        <dbReference type="ChEBI" id="CHEBI:18248"/>
    </ligandPart>
</feature>
<evidence type="ECO:0000256" key="21">
    <source>
        <dbReference type="PIRSR" id="PIRSR603816-1"/>
    </source>
</evidence>
<dbReference type="GO" id="GO:0019645">
    <property type="term" value="P:anaerobic electron transport chain"/>
    <property type="evidence" value="ECO:0007669"/>
    <property type="project" value="TreeGrafter"/>
</dbReference>
<comment type="subcellular location">
    <subcellularLocation>
        <location evidence="3">Cell membrane</location>
        <topology evidence="3">Multi-pass membrane protein</topology>
    </subcellularLocation>
</comment>
<evidence type="ECO:0000256" key="5">
    <source>
        <dbReference type="ARBA" id="ARBA00022475"/>
    </source>
</evidence>
<dbReference type="Pfam" id="PF02665">
    <property type="entry name" value="Nitrate_red_gam"/>
    <property type="match status" value="1"/>
</dbReference>
<keyword evidence="7 21" id="KW-0349">Heme</keyword>
<dbReference type="GO" id="GO:0009325">
    <property type="term" value="C:nitrate reductase complex"/>
    <property type="evidence" value="ECO:0007669"/>
    <property type="project" value="InterPro"/>
</dbReference>
<keyword evidence="10" id="KW-0249">Electron transport</keyword>
<dbReference type="InterPro" id="IPR051936">
    <property type="entry name" value="Heme-iron_electron_transfer"/>
</dbReference>
<dbReference type="Gene3D" id="1.20.950.20">
    <property type="entry name" value="Transmembrane di-heme cytochromes, Chain C"/>
    <property type="match status" value="1"/>
</dbReference>
<keyword evidence="4" id="KW-0813">Transport</keyword>
<evidence type="ECO:0000256" key="22">
    <source>
        <dbReference type="SAM" id="MobiDB-lite"/>
    </source>
</evidence>
<keyword evidence="14" id="KW-0534">Nitrate assimilation</keyword>
<evidence type="ECO:0000313" key="25">
    <source>
        <dbReference type="EMBL" id="SRX94064.1"/>
    </source>
</evidence>
<accession>A0A1E3TDH8</accession>
<dbReference type="GO" id="GO:0009055">
    <property type="term" value="F:electron transfer activity"/>
    <property type="evidence" value="ECO:0007669"/>
    <property type="project" value="TreeGrafter"/>
</dbReference>
<dbReference type="EMBL" id="UEGW01000001">
    <property type="protein sequence ID" value="SRX94064.1"/>
    <property type="molecule type" value="Genomic_DNA"/>
</dbReference>
<keyword evidence="6" id="KW-0500">Molybdenum</keyword>
<evidence type="ECO:0000256" key="14">
    <source>
        <dbReference type="ARBA" id="ARBA00023063"/>
    </source>
</evidence>
<feature type="compositionally biased region" description="Basic and acidic residues" evidence="22">
    <location>
        <begin position="234"/>
        <end position="249"/>
    </location>
</feature>
<dbReference type="InterPro" id="IPR003816">
    <property type="entry name" value="Nitrate_red_gam"/>
</dbReference>
<feature type="region of interest" description="Disordered" evidence="22">
    <location>
        <begin position="234"/>
        <end position="259"/>
    </location>
</feature>
<feature type="transmembrane region" description="Helical" evidence="23">
    <location>
        <begin position="46"/>
        <end position="71"/>
    </location>
</feature>
<keyword evidence="8 23" id="KW-0812">Transmembrane</keyword>
<evidence type="ECO:0000313" key="26">
    <source>
        <dbReference type="Proteomes" id="UP000252015"/>
    </source>
</evidence>
<keyword evidence="11 23" id="KW-1133">Transmembrane helix</keyword>
<evidence type="ECO:0000256" key="3">
    <source>
        <dbReference type="ARBA" id="ARBA00004651"/>
    </source>
</evidence>
<feature type="binding site" description="axial binding residue" evidence="21">
    <location>
        <position position="55"/>
    </location>
    <ligand>
        <name>heme b</name>
        <dbReference type="ChEBI" id="CHEBI:60344"/>
        <label>1</label>
    </ligand>
    <ligandPart>
        <name>Fe</name>
        <dbReference type="ChEBI" id="CHEBI:18248"/>
    </ligandPart>
</feature>
<evidence type="ECO:0000256" key="15">
    <source>
        <dbReference type="ARBA" id="ARBA00023136"/>
    </source>
</evidence>
<dbReference type="PANTHER" id="PTHR30598:SF3">
    <property type="entry name" value="RESPIRATORY NITRATE REDUCTASE 1 GAMMA CHAIN"/>
    <property type="match status" value="1"/>
</dbReference>
<keyword evidence="5" id="KW-1003">Cell membrane</keyword>
<organism evidence="25 26">
    <name type="scientific">Mycobacterium shimoidei</name>
    <dbReference type="NCBI Taxonomy" id="29313"/>
    <lineage>
        <taxon>Bacteria</taxon>
        <taxon>Bacillati</taxon>
        <taxon>Actinomycetota</taxon>
        <taxon>Actinomycetes</taxon>
        <taxon>Mycobacteriales</taxon>
        <taxon>Mycobacteriaceae</taxon>
        <taxon>Mycobacterium</taxon>
    </lineage>
</organism>
<dbReference type="GO" id="GO:0008940">
    <property type="term" value="F:nitrate reductase activity"/>
    <property type="evidence" value="ECO:0007669"/>
    <property type="project" value="InterPro"/>
</dbReference>
<name>A0A1E3TDH8_MYCSH</name>
<feature type="transmembrane region" description="Helical" evidence="23">
    <location>
        <begin position="6"/>
        <end position="25"/>
    </location>
</feature>
<evidence type="ECO:0000256" key="2">
    <source>
        <dbReference type="ARBA" id="ARBA00001970"/>
    </source>
</evidence>
<feature type="domain" description="NarG-like" evidence="24">
    <location>
        <begin position="6"/>
        <end position="227"/>
    </location>
</feature>
<evidence type="ECO:0000256" key="11">
    <source>
        <dbReference type="ARBA" id="ARBA00022989"/>
    </source>
</evidence>
<evidence type="ECO:0000256" key="20">
    <source>
        <dbReference type="ARBA" id="ARBA00071287"/>
    </source>
</evidence>